<dbReference type="EC" id="5.4.99.5" evidence="6"/>
<evidence type="ECO:0000256" key="13">
    <source>
        <dbReference type="ARBA" id="ARBA00023235"/>
    </source>
</evidence>
<dbReference type="InterPro" id="IPR036979">
    <property type="entry name" value="CM_dom_sf"/>
</dbReference>
<dbReference type="RefSeq" id="WP_343163795.1">
    <property type="nucleotide sequence ID" value="NZ_JBHRSV010000001.1"/>
</dbReference>
<dbReference type="PROSITE" id="PS51171">
    <property type="entry name" value="PREPHENATE_DEHYDR_3"/>
    <property type="match status" value="1"/>
</dbReference>
<evidence type="ECO:0000313" key="23">
    <source>
        <dbReference type="Proteomes" id="UP001595379"/>
    </source>
</evidence>
<dbReference type="SUPFAM" id="SSF53850">
    <property type="entry name" value="Periplasmic binding protein-like II"/>
    <property type="match status" value="1"/>
</dbReference>
<evidence type="ECO:0000313" key="22">
    <source>
        <dbReference type="EMBL" id="MFC2924488.1"/>
    </source>
</evidence>
<dbReference type="InterPro" id="IPR036263">
    <property type="entry name" value="Chorismate_II_sf"/>
</dbReference>
<keyword evidence="13" id="KW-0413">Isomerase</keyword>
<dbReference type="Gene3D" id="1.20.59.10">
    <property type="entry name" value="Chorismate mutase"/>
    <property type="match status" value="1"/>
</dbReference>
<dbReference type="EMBL" id="JBHRSV010000001">
    <property type="protein sequence ID" value="MFC2924488.1"/>
    <property type="molecule type" value="Genomic_DNA"/>
</dbReference>
<dbReference type="CDD" id="cd04905">
    <property type="entry name" value="ACT_CM-PDT"/>
    <property type="match status" value="1"/>
</dbReference>
<comment type="function">
    <text evidence="2">Catalyzes the Claisen rearrangement of chorismate to prephenate and the decarboxylation/dehydration of prephenate to phenylpyruvate.</text>
</comment>
<dbReference type="InterPro" id="IPR045865">
    <property type="entry name" value="ACT-like_dom_sf"/>
</dbReference>
<dbReference type="Pfam" id="PF01842">
    <property type="entry name" value="ACT"/>
    <property type="match status" value="1"/>
</dbReference>
<dbReference type="InterPro" id="IPR008242">
    <property type="entry name" value="Chor_mutase/pphenate_deHydtase"/>
</dbReference>
<dbReference type="InterPro" id="IPR002701">
    <property type="entry name" value="CM_II_prokaryot"/>
</dbReference>
<comment type="catalytic activity">
    <reaction evidence="1">
        <text>chorismate = prephenate</text>
        <dbReference type="Rhea" id="RHEA:13897"/>
        <dbReference type="ChEBI" id="CHEBI:29748"/>
        <dbReference type="ChEBI" id="CHEBI:29934"/>
        <dbReference type="EC" id="5.4.99.5"/>
    </reaction>
</comment>
<evidence type="ECO:0000256" key="18">
    <source>
        <dbReference type="ARBA" id="ARBA00047848"/>
    </source>
</evidence>
<evidence type="ECO:0000256" key="1">
    <source>
        <dbReference type="ARBA" id="ARBA00000824"/>
    </source>
</evidence>
<dbReference type="Gene3D" id="3.40.190.10">
    <property type="entry name" value="Periplasmic binding protein-like II"/>
    <property type="match status" value="2"/>
</dbReference>
<evidence type="ECO:0000259" key="20">
    <source>
        <dbReference type="PROSITE" id="PS51171"/>
    </source>
</evidence>
<keyword evidence="15" id="KW-0511">Multifunctional enzyme</keyword>
<keyword evidence="23" id="KW-1185">Reference proteome</keyword>
<dbReference type="GO" id="GO:0004664">
    <property type="term" value="F:prephenate dehydratase activity"/>
    <property type="evidence" value="ECO:0007669"/>
    <property type="project" value="UniProtKB-EC"/>
</dbReference>
<dbReference type="SUPFAM" id="SSF48600">
    <property type="entry name" value="Chorismate mutase II"/>
    <property type="match status" value="1"/>
</dbReference>
<dbReference type="Pfam" id="PF01817">
    <property type="entry name" value="CM_2"/>
    <property type="match status" value="1"/>
</dbReference>
<feature type="domain" description="Prephenate dehydratase" evidence="20">
    <location>
        <begin position="103"/>
        <end position="282"/>
    </location>
</feature>
<comment type="pathway">
    <text evidence="5">Metabolic intermediate biosynthesis; prephenate biosynthesis; prephenate from chorismate: step 1/1.</text>
</comment>
<dbReference type="PIRSF" id="PIRSF001500">
    <property type="entry name" value="Chor_mut_pdt_Ppr"/>
    <property type="match status" value="1"/>
</dbReference>
<evidence type="ECO:0000259" key="21">
    <source>
        <dbReference type="PROSITE" id="PS51671"/>
    </source>
</evidence>
<dbReference type="Proteomes" id="UP001595379">
    <property type="component" value="Unassembled WGS sequence"/>
</dbReference>
<keyword evidence="12" id="KW-0584">Phenylalanine biosynthesis</keyword>
<evidence type="ECO:0000256" key="10">
    <source>
        <dbReference type="ARBA" id="ARBA00022605"/>
    </source>
</evidence>
<comment type="subcellular location">
    <subcellularLocation>
        <location evidence="3">Cytoplasm</location>
    </subcellularLocation>
</comment>
<dbReference type="PANTHER" id="PTHR21022:SF19">
    <property type="entry name" value="PREPHENATE DEHYDRATASE-RELATED"/>
    <property type="match status" value="1"/>
</dbReference>
<comment type="catalytic activity">
    <reaction evidence="18">
        <text>prephenate + H(+) = 3-phenylpyruvate + CO2 + H2O</text>
        <dbReference type="Rhea" id="RHEA:21648"/>
        <dbReference type="ChEBI" id="CHEBI:15377"/>
        <dbReference type="ChEBI" id="CHEBI:15378"/>
        <dbReference type="ChEBI" id="CHEBI:16526"/>
        <dbReference type="ChEBI" id="CHEBI:18005"/>
        <dbReference type="ChEBI" id="CHEBI:29934"/>
        <dbReference type="EC" id="4.2.1.51"/>
    </reaction>
</comment>
<dbReference type="PROSITE" id="PS51671">
    <property type="entry name" value="ACT"/>
    <property type="match status" value="1"/>
</dbReference>
<sequence length="390" mass="41625">MDRQSIEALRADIDETDREILRLGAHRAALGSQIARAKAAAGEPVRDPARERQVLKAAIEAGEAIGLDGAAVERLYQTLIDLSLKGQRAELDARAAGTGGEASVAYLGGPGSYSHFAAQTHFAGRHSAVAPVVKRDFGSIVKAVEEGEADYAFLPIENTTTGSINEVYDLLLDTSLTLVGEHHYRVRHCLVGRAANPDTVTTVYGHPQALAQCRRFLAKMPGVTQRFASSSTRALEHAMEEGPSVAAIAGADAARLFGLNVIAEEDVADSAENYTRFVALAREAVPPAPNLPCKTSIVFATAHRPGALVDVLAAFRDEGINLARLESRPVRGAPWEEMFFLDLEGHQSDPACARALAAVEGHARRLRVLGCYGADRLAPTSVLHEAEGAR</sequence>
<evidence type="ECO:0000256" key="15">
    <source>
        <dbReference type="ARBA" id="ARBA00023268"/>
    </source>
</evidence>
<protein>
    <recommendedName>
        <fullName evidence="8">Bifunctional chorismate mutase/prephenate dehydratase</fullName>
        <ecNumber evidence="7">4.2.1.51</ecNumber>
        <ecNumber evidence="6">5.4.99.5</ecNumber>
    </recommendedName>
    <alternativeName>
        <fullName evidence="17">Chorismate mutase-prephenate dehydratase</fullName>
    </alternativeName>
    <alternativeName>
        <fullName evidence="16">p-protein</fullName>
    </alternativeName>
</protein>
<dbReference type="InterPro" id="IPR001086">
    <property type="entry name" value="Preph_deHydtase"/>
</dbReference>
<evidence type="ECO:0000256" key="2">
    <source>
        <dbReference type="ARBA" id="ARBA00002364"/>
    </source>
</evidence>
<comment type="caution">
    <text evidence="22">The sequence shown here is derived from an EMBL/GenBank/DDBJ whole genome shotgun (WGS) entry which is preliminary data.</text>
</comment>
<accession>A0ABV6ZSU6</accession>
<dbReference type="NCBIfam" id="NF008865">
    <property type="entry name" value="PRK11898.1"/>
    <property type="match status" value="1"/>
</dbReference>
<dbReference type="SMART" id="SM00830">
    <property type="entry name" value="CM_2"/>
    <property type="match status" value="1"/>
</dbReference>
<reference evidence="23" key="1">
    <citation type="journal article" date="2019" name="Int. J. Syst. Evol. Microbiol.">
        <title>The Global Catalogue of Microorganisms (GCM) 10K type strain sequencing project: providing services to taxonomists for standard genome sequencing and annotation.</title>
        <authorList>
            <consortium name="The Broad Institute Genomics Platform"/>
            <consortium name="The Broad Institute Genome Sequencing Center for Infectious Disease"/>
            <person name="Wu L."/>
            <person name="Ma J."/>
        </authorList>
    </citation>
    <scope>NUCLEOTIDE SEQUENCE [LARGE SCALE GENOMIC DNA]</scope>
    <source>
        <strain evidence="23">KCTC 52487</strain>
    </source>
</reference>
<evidence type="ECO:0000256" key="14">
    <source>
        <dbReference type="ARBA" id="ARBA00023239"/>
    </source>
</evidence>
<gene>
    <name evidence="22" type="primary">pheA</name>
    <name evidence="22" type="ORF">ACFOOR_00035</name>
</gene>
<dbReference type="PANTHER" id="PTHR21022">
    <property type="entry name" value="PREPHENATE DEHYDRATASE P PROTEIN"/>
    <property type="match status" value="1"/>
</dbReference>
<keyword evidence="9" id="KW-0963">Cytoplasm</keyword>
<feature type="domain" description="ACT" evidence="21">
    <location>
        <begin position="296"/>
        <end position="373"/>
    </location>
</feature>
<feature type="domain" description="Chorismate mutase" evidence="19">
    <location>
        <begin position="1"/>
        <end position="91"/>
    </location>
</feature>
<dbReference type="CDD" id="cd13631">
    <property type="entry name" value="PBP2_Ct-PDT_like"/>
    <property type="match status" value="1"/>
</dbReference>
<evidence type="ECO:0000256" key="7">
    <source>
        <dbReference type="ARBA" id="ARBA00013147"/>
    </source>
</evidence>
<keyword evidence="11" id="KW-0057">Aromatic amino acid biosynthesis</keyword>
<evidence type="ECO:0000256" key="9">
    <source>
        <dbReference type="ARBA" id="ARBA00022490"/>
    </source>
</evidence>
<dbReference type="PROSITE" id="PS51168">
    <property type="entry name" value="CHORISMATE_MUT_2"/>
    <property type="match status" value="1"/>
</dbReference>
<proteinExistence type="predicted"/>
<evidence type="ECO:0000256" key="17">
    <source>
        <dbReference type="ARBA" id="ARBA00031520"/>
    </source>
</evidence>
<evidence type="ECO:0000256" key="16">
    <source>
        <dbReference type="ARBA" id="ARBA00031175"/>
    </source>
</evidence>
<dbReference type="SUPFAM" id="SSF55021">
    <property type="entry name" value="ACT-like"/>
    <property type="match status" value="1"/>
</dbReference>
<evidence type="ECO:0000256" key="4">
    <source>
        <dbReference type="ARBA" id="ARBA00004741"/>
    </source>
</evidence>
<evidence type="ECO:0000259" key="19">
    <source>
        <dbReference type="PROSITE" id="PS51168"/>
    </source>
</evidence>
<evidence type="ECO:0000256" key="8">
    <source>
        <dbReference type="ARBA" id="ARBA00014401"/>
    </source>
</evidence>
<organism evidence="22 23">
    <name type="scientific">Hyphobacterium vulgare</name>
    <dbReference type="NCBI Taxonomy" id="1736751"/>
    <lineage>
        <taxon>Bacteria</taxon>
        <taxon>Pseudomonadati</taxon>
        <taxon>Pseudomonadota</taxon>
        <taxon>Alphaproteobacteria</taxon>
        <taxon>Maricaulales</taxon>
        <taxon>Maricaulaceae</taxon>
        <taxon>Hyphobacterium</taxon>
    </lineage>
</organism>
<keyword evidence="10" id="KW-0028">Amino-acid biosynthesis</keyword>
<evidence type="ECO:0000256" key="12">
    <source>
        <dbReference type="ARBA" id="ARBA00023222"/>
    </source>
</evidence>
<evidence type="ECO:0000256" key="3">
    <source>
        <dbReference type="ARBA" id="ARBA00004496"/>
    </source>
</evidence>
<evidence type="ECO:0000256" key="6">
    <source>
        <dbReference type="ARBA" id="ARBA00012404"/>
    </source>
</evidence>
<comment type="pathway">
    <text evidence="4">Amino-acid biosynthesis; L-phenylalanine biosynthesis; phenylpyruvate from prephenate: step 1/1.</text>
</comment>
<evidence type="ECO:0000256" key="5">
    <source>
        <dbReference type="ARBA" id="ARBA00004817"/>
    </source>
</evidence>
<dbReference type="Pfam" id="PF00800">
    <property type="entry name" value="PDT"/>
    <property type="match status" value="1"/>
</dbReference>
<dbReference type="EC" id="4.2.1.51" evidence="7"/>
<keyword evidence="14 22" id="KW-0456">Lyase</keyword>
<dbReference type="InterPro" id="IPR002912">
    <property type="entry name" value="ACT_dom"/>
</dbReference>
<dbReference type="Gene3D" id="3.30.70.260">
    <property type="match status" value="1"/>
</dbReference>
<evidence type="ECO:0000256" key="11">
    <source>
        <dbReference type="ARBA" id="ARBA00023141"/>
    </source>
</evidence>
<name>A0ABV6ZSU6_9PROT</name>